<dbReference type="InterPro" id="IPR011067">
    <property type="entry name" value="Plasmid_toxin/cell-grow_inhib"/>
</dbReference>
<dbReference type="OrthoDB" id="9813449at2"/>
<dbReference type="Proteomes" id="UP000282977">
    <property type="component" value="Unassembled WGS sequence"/>
</dbReference>
<gene>
    <name evidence="1" type="ORF">ENE74_05835</name>
</gene>
<dbReference type="AlphaFoldDB" id="A0A437J8K0"/>
<evidence type="ECO:0000313" key="2">
    <source>
        <dbReference type="Proteomes" id="UP000282977"/>
    </source>
</evidence>
<accession>A0A437J8K0</accession>
<evidence type="ECO:0000313" key="1">
    <source>
        <dbReference type="EMBL" id="RVT41795.1"/>
    </source>
</evidence>
<proteinExistence type="predicted"/>
<dbReference type="Pfam" id="PF02452">
    <property type="entry name" value="PemK_toxin"/>
    <property type="match status" value="1"/>
</dbReference>
<reference evidence="1 2" key="1">
    <citation type="submission" date="2019-01" db="EMBL/GenBank/DDBJ databases">
        <authorList>
            <person name="Chen W.-M."/>
        </authorList>
    </citation>
    <scope>NUCLEOTIDE SEQUENCE [LARGE SCALE GENOMIC DNA]</scope>
    <source>
        <strain evidence="1 2">TLA-22</strain>
    </source>
</reference>
<name>A0A437J8K0_9SPHN</name>
<dbReference type="RefSeq" id="WP_127689805.1">
    <property type="nucleotide sequence ID" value="NZ_RZUL01000002.1"/>
</dbReference>
<sequence>MIFDRFDICIVDFPFSDRNITKRRPALIICDRDFIYSTGNILVAMITSAKHSQWPGDCPITDLPEAGLSHPSKVRMRFSTFATTRVVGHSGRLADENDRAFVRAALHETICA</sequence>
<comment type="caution">
    <text evidence="1">The sequence shown here is derived from an EMBL/GenBank/DDBJ whole genome shotgun (WGS) entry which is preliminary data.</text>
</comment>
<dbReference type="SUPFAM" id="SSF50118">
    <property type="entry name" value="Cell growth inhibitor/plasmid maintenance toxic component"/>
    <property type="match status" value="1"/>
</dbReference>
<dbReference type="EMBL" id="RZUL01000002">
    <property type="protein sequence ID" value="RVT41795.1"/>
    <property type="molecule type" value="Genomic_DNA"/>
</dbReference>
<protein>
    <submittedName>
        <fullName evidence="1">Type II toxin-antitoxin system PemK/MazF family toxin</fullName>
    </submittedName>
</protein>
<dbReference type="InterPro" id="IPR003477">
    <property type="entry name" value="PemK-like"/>
</dbReference>
<dbReference type="Gene3D" id="2.30.30.110">
    <property type="match status" value="1"/>
</dbReference>
<organism evidence="1 2">
    <name type="scientific">Sphingobium algorifonticola</name>
    <dbReference type="NCBI Taxonomy" id="2008318"/>
    <lineage>
        <taxon>Bacteria</taxon>
        <taxon>Pseudomonadati</taxon>
        <taxon>Pseudomonadota</taxon>
        <taxon>Alphaproteobacteria</taxon>
        <taxon>Sphingomonadales</taxon>
        <taxon>Sphingomonadaceae</taxon>
        <taxon>Sphingobium</taxon>
    </lineage>
</organism>
<keyword evidence="2" id="KW-1185">Reference proteome</keyword>
<dbReference type="GO" id="GO:0003677">
    <property type="term" value="F:DNA binding"/>
    <property type="evidence" value="ECO:0007669"/>
    <property type="project" value="InterPro"/>
</dbReference>